<gene>
    <name evidence="1" type="ORF">IE53DRAFT_79290</name>
</gene>
<dbReference type="Proteomes" id="UP000245626">
    <property type="component" value="Unassembled WGS sequence"/>
</dbReference>
<name>A0ACD0NYE6_9BASI</name>
<sequence>MSAKPIKVLYFASVRTLLGVASEEIRPPPPPSEPLALSSLAGIIASRHQDKAVEFERLLKTCKWSVEQEMVEDEEEMSKVTLKGGEEVAIIPPVRLEPKDPRAQGHLRPQRAEDQTSTVT</sequence>
<reference evidence="1 2" key="1">
    <citation type="journal article" date="2018" name="Mol. Biol. Evol.">
        <title>Broad Genomic Sampling Reveals a Smut Pathogenic Ancestry of the Fungal Clade Ustilaginomycotina.</title>
        <authorList>
            <person name="Kijpornyongpan T."/>
            <person name="Mondo S.J."/>
            <person name="Barry K."/>
            <person name="Sandor L."/>
            <person name="Lee J."/>
            <person name="Lipzen A."/>
            <person name="Pangilinan J."/>
            <person name="LaButti K."/>
            <person name="Hainaut M."/>
            <person name="Henrissat B."/>
            <person name="Grigoriev I.V."/>
            <person name="Spatafora J.W."/>
            <person name="Aime M.C."/>
        </authorList>
    </citation>
    <scope>NUCLEOTIDE SEQUENCE [LARGE SCALE GENOMIC DNA]</scope>
    <source>
        <strain evidence="1 2">SA 807</strain>
    </source>
</reference>
<proteinExistence type="predicted"/>
<evidence type="ECO:0000313" key="1">
    <source>
        <dbReference type="EMBL" id="PWN50760.1"/>
    </source>
</evidence>
<accession>A0ACD0NYE6</accession>
<evidence type="ECO:0000313" key="2">
    <source>
        <dbReference type="Proteomes" id="UP000245626"/>
    </source>
</evidence>
<protein>
    <submittedName>
        <fullName evidence="1">Uncharacterized protein</fullName>
    </submittedName>
</protein>
<keyword evidence="2" id="KW-1185">Reference proteome</keyword>
<dbReference type="EMBL" id="KZ819900">
    <property type="protein sequence ID" value="PWN50760.1"/>
    <property type="molecule type" value="Genomic_DNA"/>
</dbReference>
<organism evidence="1 2">
    <name type="scientific">Violaceomyces palustris</name>
    <dbReference type="NCBI Taxonomy" id="1673888"/>
    <lineage>
        <taxon>Eukaryota</taxon>
        <taxon>Fungi</taxon>
        <taxon>Dikarya</taxon>
        <taxon>Basidiomycota</taxon>
        <taxon>Ustilaginomycotina</taxon>
        <taxon>Ustilaginomycetes</taxon>
        <taxon>Violaceomycetales</taxon>
        <taxon>Violaceomycetaceae</taxon>
        <taxon>Violaceomyces</taxon>
    </lineage>
</organism>